<evidence type="ECO:0000313" key="2">
    <source>
        <dbReference type="EMBL" id="KAF8400221.1"/>
    </source>
</evidence>
<dbReference type="OMA" id="WTIITHF"/>
<keyword evidence="3" id="KW-1185">Reference proteome</keyword>
<organism evidence="2 3">
    <name type="scientific">Tetracentron sinense</name>
    <name type="common">Spur-leaf</name>
    <dbReference type="NCBI Taxonomy" id="13715"/>
    <lineage>
        <taxon>Eukaryota</taxon>
        <taxon>Viridiplantae</taxon>
        <taxon>Streptophyta</taxon>
        <taxon>Embryophyta</taxon>
        <taxon>Tracheophyta</taxon>
        <taxon>Spermatophyta</taxon>
        <taxon>Magnoliopsida</taxon>
        <taxon>Trochodendrales</taxon>
        <taxon>Trochodendraceae</taxon>
        <taxon>Tetracentron</taxon>
    </lineage>
</organism>
<accession>A0A834ZAI2</accession>
<dbReference type="PANTHER" id="PTHR22930">
    <property type="match status" value="1"/>
</dbReference>
<gene>
    <name evidence="2" type="ORF">HHK36_013518</name>
</gene>
<comment type="caution">
    <text evidence="2">The sequence shown here is derived from an EMBL/GenBank/DDBJ whole genome shotgun (WGS) entry which is preliminary data.</text>
</comment>
<dbReference type="InterPro" id="IPR058353">
    <property type="entry name" value="DUF8040"/>
</dbReference>
<reference evidence="2 3" key="1">
    <citation type="submission" date="2020-04" db="EMBL/GenBank/DDBJ databases">
        <title>Plant Genome Project.</title>
        <authorList>
            <person name="Zhang R.-G."/>
        </authorList>
    </citation>
    <scope>NUCLEOTIDE SEQUENCE [LARGE SCALE GENOMIC DNA]</scope>
    <source>
        <strain evidence="2">YNK0</strain>
        <tissue evidence="2">Leaf</tissue>
    </source>
</reference>
<dbReference type="PANTHER" id="PTHR22930:SF259">
    <property type="entry name" value="OS08G0106900 PROTEIN"/>
    <property type="match status" value="1"/>
</dbReference>
<feature type="domain" description="DUF8040" evidence="1">
    <location>
        <begin position="19"/>
        <end position="107"/>
    </location>
</feature>
<dbReference type="EMBL" id="JABCRI010000009">
    <property type="protein sequence ID" value="KAF8400221.1"/>
    <property type="molecule type" value="Genomic_DNA"/>
</dbReference>
<dbReference type="Proteomes" id="UP000655225">
    <property type="component" value="Unassembled WGS sequence"/>
</dbReference>
<dbReference type="InterPro" id="IPR045249">
    <property type="entry name" value="HARBI1-like"/>
</dbReference>
<dbReference type="AlphaFoldDB" id="A0A834ZAI2"/>
<dbReference type="OrthoDB" id="1851308at2759"/>
<name>A0A834ZAI2_TETSI</name>
<dbReference type="Pfam" id="PF26138">
    <property type="entry name" value="DUF8040"/>
    <property type="match status" value="1"/>
</dbReference>
<evidence type="ECO:0000313" key="3">
    <source>
        <dbReference type="Proteomes" id="UP000655225"/>
    </source>
</evidence>
<evidence type="ECO:0000259" key="1">
    <source>
        <dbReference type="Pfam" id="PF26138"/>
    </source>
</evidence>
<protein>
    <recommendedName>
        <fullName evidence="1">DUF8040 domain-containing protein</fullName>
    </recommendedName>
</protein>
<sequence>MRPCYAIREPRRSIDEVRHAFIHRLLLYDNRNTHNQLRLYQSTFFKLVEVLKNKGLRSTKNVDVEEQVAMFLYVIGHNVRLRVVAFYFSHSVSTVHRHFISVLRAIQRITGDYMKQPGSNDTLLQQSVTQRSFSHYFKDCVGAIDGSYIPAMVNIEDQPRYRTRNGRIAQNVMAAVGFDMKFTYVLAGWEGSARDPKVLKAAVRDAPTKLLIPAGNPIAF</sequence>
<proteinExistence type="predicted"/>